<evidence type="ECO:0000256" key="4">
    <source>
        <dbReference type="ARBA" id="ARBA00044511"/>
    </source>
</evidence>
<name>A0A9P7MF01_9HYPO</name>
<dbReference type="Pfam" id="PF01535">
    <property type="entry name" value="PPR"/>
    <property type="match status" value="2"/>
</dbReference>
<dbReference type="Pfam" id="PF13041">
    <property type="entry name" value="PPR_2"/>
    <property type="match status" value="1"/>
</dbReference>
<dbReference type="Gene3D" id="1.25.40.10">
    <property type="entry name" value="Tetratricopeptide repeat domain"/>
    <property type="match status" value="2"/>
</dbReference>
<gene>
    <name evidence="7" type="ORF">E4U60_007943</name>
</gene>
<evidence type="ECO:0000256" key="3">
    <source>
        <dbReference type="ARBA" id="ARBA00044493"/>
    </source>
</evidence>
<accession>A0A9P7MF01</accession>
<dbReference type="EMBL" id="SRPO01000098">
    <property type="protein sequence ID" value="KAG5941344.1"/>
    <property type="molecule type" value="Genomic_DNA"/>
</dbReference>
<feature type="region of interest" description="Disordered" evidence="6">
    <location>
        <begin position="121"/>
        <end position="161"/>
    </location>
</feature>
<comment type="similarity">
    <text evidence="1">Belongs to the CCM1 family.</text>
</comment>
<keyword evidence="8" id="KW-1185">Reference proteome</keyword>
<dbReference type="SUPFAM" id="SSF48452">
    <property type="entry name" value="TPR-like"/>
    <property type="match status" value="1"/>
</dbReference>
<feature type="repeat" description="PPR" evidence="5">
    <location>
        <begin position="564"/>
        <end position="594"/>
    </location>
</feature>
<dbReference type="InterPro" id="IPR002885">
    <property type="entry name" value="PPR_rpt"/>
</dbReference>
<feature type="compositionally biased region" description="Basic and acidic residues" evidence="6">
    <location>
        <begin position="137"/>
        <end position="149"/>
    </location>
</feature>
<evidence type="ECO:0000256" key="6">
    <source>
        <dbReference type="SAM" id="MobiDB-lite"/>
    </source>
</evidence>
<evidence type="ECO:0000256" key="2">
    <source>
        <dbReference type="ARBA" id="ARBA00022737"/>
    </source>
</evidence>
<evidence type="ECO:0000313" key="7">
    <source>
        <dbReference type="EMBL" id="KAG5941344.1"/>
    </source>
</evidence>
<keyword evidence="2" id="KW-0677">Repeat</keyword>
<dbReference type="PANTHER" id="PTHR47447">
    <property type="entry name" value="OS03G0856100 PROTEIN"/>
    <property type="match status" value="1"/>
</dbReference>
<dbReference type="AlphaFoldDB" id="A0A9P7MF01"/>
<evidence type="ECO:0000313" key="8">
    <source>
        <dbReference type="Proteomes" id="UP000706124"/>
    </source>
</evidence>
<organism evidence="7 8">
    <name type="scientific">Claviceps pazoutovae</name>
    <dbReference type="NCBI Taxonomy" id="1649127"/>
    <lineage>
        <taxon>Eukaryota</taxon>
        <taxon>Fungi</taxon>
        <taxon>Dikarya</taxon>
        <taxon>Ascomycota</taxon>
        <taxon>Pezizomycotina</taxon>
        <taxon>Sordariomycetes</taxon>
        <taxon>Hypocreomycetidae</taxon>
        <taxon>Hypocreales</taxon>
        <taxon>Clavicipitaceae</taxon>
        <taxon>Claviceps</taxon>
    </lineage>
</organism>
<dbReference type="Proteomes" id="UP000706124">
    <property type="component" value="Unassembled WGS sequence"/>
</dbReference>
<dbReference type="PANTHER" id="PTHR47447:SF25">
    <property type="entry name" value="SAP DOMAIN-CONTAINING PROTEIN"/>
    <property type="match status" value="1"/>
</dbReference>
<evidence type="ECO:0000256" key="5">
    <source>
        <dbReference type="PROSITE-ProRule" id="PRU00708"/>
    </source>
</evidence>
<feature type="compositionally biased region" description="Basic and acidic residues" evidence="6">
    <location>
        <begin position="1137"/>
        <end position="1153"/>
    </location>
</feature>
<feature type="region of interest" description="Disordered" evidence="6">
    <location>
        <begin position="1137"/>
        <end position="1166"/>
    </location>
</feature>
<comment type="function">
    <text evidence="3">Regulates mitochondrial small subunit maturation by controlling 15S rRNA 5'-end processing. Localizes to the 5' precursor of the 15S rRNA in a position that is subsequently occupied by mS47 in the mature yeast mtSSU. Uses structure and sequence-specific RNA recognition, binding to a single-stranded region of the precursor and specifically recognizing bases -6 to -1. The exchange of Ccm1 for mS47 is coupled to the irreversible removal of precursor rRNA that is accompanied by conformational changes of the mitoribosomal proteins uS5m and mS26. These conformational changes signal completion of 5'-end rRNA processing through protection of the mature 5'-end of the 15S rRNA and stabilization of mS47. The removal of the 5' precursor together with the dissociation of Ccm1 may be catalyzed by the 5'-3' exoribonuclease Pet127. Involved in the specific removal of group I introns in mitochondrial encoded transcripts.</text>
</comment>
<dbReference type="PROSITE" id="PS51375">
    <property type="entry name" value="PPR"/>
    <property type="match status" value="1"/>
</dbReference>
<evidence type="ECO:0008006" key="9">
    <source>
        <dbReference type="Google" id="ProtNLM"/>
    </source>
</evidence>
<sequence length="1189" mass="134265">MLERTAASLESCSFQRVLSKSGGIPKRCKILHSGFWQHGASAIELSTSWPSWRRGKKRDVDPPNEANSPPQTGLMSSAFMLDFLYPRGTYPVLRRLYPALPRPQDCSTSVDAARPRNFVSGSAAVDGGLPVGASSHGGEEGDRRDDQDRQSAPASDARAIGHDGVSQSIIDSALHNLDESDSAVYKHHPRGWKEDLRSLKAILARPNSALYFDVCDEYSKLNPEQKQHVGSAVVAYLSTSESMIDVNRALAILHQIPTQLWDDRLQVSAFSLHLRAGDLTAALELYRMGLPSWHLERGFQLLLETAAIKKDWPIVLKTWLERFSTIRRKSFILPKHEDTNSSPLTTTNADVAVLYFAFEQYLEAKAAEAVKSMNLYADSRRGLEALRRWLAQRALRQPCSPKMAKSVLLIWQNPELYQDYLGLLLERWKEGLDPRSGLILLPEIYTDYRKIDGAQTPVDILRDMFDFYYPSDPEGLAEVYRDWHQSWGDLDQWGYEKYLKFYSACGDTSAVQALWARYSTKFPEVVTQPLGFRSTLNAFARTGDVAGAEKEFTTMIETYKVTPDIDSWNTLLKSYTKVGDYTRALQCFNDLKQKHKPDAFTYAQVMALAARRGDLATVIDFFDQSQNDRIAISREMALALVTAYCHNDRLEDALKICVEFSKRSATSPVVWNQLLYFNGQKGDLHKCYDLLRSMMDHGVDWDHQTAEFLLGAMVHVGQVELAFELLESARGNGVFPIGAEHFAVVMTGAVRLGRISLVTKIMSSMRSAGMEVPLKAHVSVALTAFRRQPLAARTKRLSDELRDHVLAMLASAKNEVDAADSKAADASQWKTPSALLEVKKRTADVGRALKLLLQQRRYTDVETVMSAYVEAFPEHSENSSLPPEIVSALMTGYLQDNNASGVYELWVQTFEGAMIRGTHASGVGISPAYQYDLARPLDVVMQAFDEDRDGAGLLRTIEQVLDSGFKLTGVNWNRAIHLLPGLGHWERAMELCEHHLMDNWSGWSQNDENSRLMMRHGFVKDNRALAPYATTILSLQKEWLEFRKRAALSDSIASQLQAIERRHPKLHRAFITTDYEHLAATWVFPRYKSLEKAMDGLLAPLSYDELQAMRNALDVQLEMQLNGDSITHSPFHVIMEKNEDQDIGEERDKEKRQSQRPKATIKTRPISQRETMVLDVLLWKRQRGKDKGE</sequence>
<dbReference type="InterPro" id="IPR011990">
    <property type="entry name" value="TPR-like_helical_dom_sf"/>
</dbReference>
<comment type="caution">
    <text evidence="7">The sequence shown here is derived from an EMBL/GenBank/DDBJ whole genome shotgun (WGS) entry which is preliminary data.</text>
</comment>
<evidence type="ECO:0000256" key="1">
    <source>
        <dbReference type="ARBA" id="ARBA00006192"/>
    </source>
</evidence>
<proteinExistence type="inferred from homology"/>
<comment type="subunit">
    <text evidence="4">Binds to mitochondrial small subunit 15S rRNA.</text>
</comment>
<dbReference type="OrthoDB" id="185373at2759"/>
<protein>
    <recommendedName>
        <fullName evidence="9">CoxI translation protein CYA5</fullName>
    </recommendedName>
</protein>
<reference evidence="7 8" key="1">
    <citation type="journal article" date="2020" name="bioRxiv">
        <title>Whole genome comparisons of ergot fungi reveals the divergence and evolution of species within the genus Claviceps are the result of varying mechanisms driving genome evolution and host range expansion.</title>
        <authorList>
            <person name="Wyka S.A."/>
            <person name="Mondo S.J."/>
            <person name="Liu M."/>
            <person name="Dettman J."/>
            <person name="Nalam V."/>
            <person name="Broders K.D."/>
        </authorList>
    </citation>
    <scope>NUCLEOTIDE SEQUENCE [LARGE SCALE GENOMIC DNA]</scope>
    <source>
        <strain evidence="7 8">CCC 1485</strain>
    </source>
</reference>
<dbReference type="NCBIfam" id="TIGR00756">
    <property type="entry name" value="PPR"/>
    <property type="match status" value="1"/>
</dbReference>
<feature type="region of interest" description="Disordered" evidence="6">
    <location>
        <begin position="52"/>
        <end position="73"/>
    </location>
</feature>